<dbReference type="Pfam" id="PF24795">
    <property type="entry name" value="WDR62-MABP1_CC"/>
    <property type="match status" value="1"/>
</dbReference>
<feature type="compositionally biased region" description="Basic and acidic residues" evidence="10">
    <location>
        <begin position="1295"/>
        <end position="1304"/>
    </location>
</feature>
<dbReference type="SUPFAM" id="SSF50978">
    <property type="entry name" value="WD40 repeat-like"/>
    <property type="match status" value="2"/>
</dbReference>
<evidence type="ECO:0000313" key="14">
    <source>
        <dbReference type="Ensembl" id="ENSPKIP00000032050.1"/>
    </source>
</evidence>
<keyword evidence="5 9" id="KW-0853">WD repeat</keyword>
<dbReference type="PANTHER" id="PTHR44813">
    <property type="entry name" value="MITOGEN-ACTIVATED PROTEIN KINASE-BINDING PROTEIN 1"/>
    <property type="match status" value="1"/>
</dbReference>
<dbReference type="GO" id="GO:0000922">
    <property type="term" value="C:spindle pole"/>
    <property type="evidence" value="ECO:0007669"/>
    <property type="project" value="UniProtKB-SubCell"/>
</dbReference>
<evidence type="ECO:0000256" key="3">
    <source>
        <dbReference type="ARBA" id="ARBA00022490"/>
    </source>
</evidence>
<dbReference type="PROSITE" id="PS50082">
    <property type="entry name" value="WD_REPEATS_2"/>
    <property type="match status" value="2"/>
</dbReference>
<keyword evidence="7" id="KW-0206">Cytoskeleton</keyword>
<feature type="compositionally biased region" description="Acidic residues" evidence="10">
    <location>
        <begin position="776"/>
        <end position="799"/>
    </location>
</feature>
<dbReference type="GO" id="GO:0005634">
    <property type="term" value="C:nucleus"/>
    <property type="evidence" value="ECO:0007669"/>
    <property type="project" value="UniProtKB-SubCell"/>
</dbReference>
<dbReference type="InterPro" id="IPR056161">
    <property type="entry name" value="WD40_MABP1-WDR62_1st"/>
</dbReference>
<reference evidence="14" key="2">
    <citation type="submission" date="2025-09" db="UniProtKB">
        <authorList>
            <consortium name="Ensembl"/>
        </authorList>
    </citation>
    <scope>IDENTIFICATION</scope>
</reference>
<dbReference type="InterPro" id="IPR055292">
    <property type="entry name" value="MABP1"/>
</dbReference>
<dbReference type="InterPro" id="IPR056162">
    <property type="entry name" value="WD40_MABP1-WDR62_2nd"/>
</dbReference>
<evidence type="ECO:0000256" key="2">
    <source>
        <dbReference type="ARBA" id="ARBA00004647"/>
    </source>
</evidence>
<dbReference type="GeneTree" id="ENSGT00940000165793"/>
<evidence type="ECO:0000256" key="8">
    <source>
        <dbReference type="ARBA" id="ARBA00023242"/>
    </source>
</evidence>
<evidence type="ECO:0000259" key="11">
    <source>
        <dbReference type="Pfam" id="PF24780"/>
    </source>
</evidence>
<feature type="region of interest" description="Disordered" evidence="10">
    <location>
        <begin position="989"/>
        <end position="1047"/>
    </location>
</feature>
<feature type="domain" description="MABP1/WDR62 second WD40" evidence="12">
    <location>
        <begin position="390"/>
        <end position="728"/>
    </location>
</feature>
<keyword evidence="6" id="KW-0677">Repeat</keyword>
<evidence type="ECO:0000256" key="10">
    <source>
        <dbReference type="SAM" id="MobiDB-lite"/>
    </source>
</evidence>
<evidence type="ECO:0000256" key="5">
    <source>
        <dbReference type="ARBA" id="ARBA00022574"/>
    </source>
</evidence>
<feature type="region of interest" description="Disordered" evidence="10">
    <location>
        <begin position="1232"/>
        <end position="1251"/>
    </location>
</feature>
<feature type="compositionally biased region" description="Low complexity" evidence="10">
    <location>
        <begin position="1029"/>
        <end position="1040"/>
    </location>
</feature>
<evidence type="ECO:0000259" key="12">
    <source>
        <dbReference type="Pfam" id="PF24782"/>
    </source>
</evidence>
<evidence type="ECO:0000256" key="9">
    <source>
        <dbReference type="PROSITE-ProRule" id="PRU00221"/>
    </source>
</evidence>
<evidence type="ECO:0000313" key="15">
    <source>
        <dbReference type="Proteomes" id="UP000261540"/>
    </source>
</evidence>
<dbReference type="RefSeq" id="XP_023663006.1">
    <property type="nucleotide sequence ID" value="XM_023807238.2"/>
</dbReference>
<dbReference type="GO" id="GO:0046330">
    <property type="term" value="P:positive regulation of JNK cascade"/>
    <property type="evidence" value="ECO:0007669"/>
    <property type="project" value="TreeGrafter"/>
</dbReference>
<dbReference type="PROSITE" id="PS50294">
    <property type="entry name" value="WD_REPEATS_REGION"/>
    <property type="match status" value="1"/>
</dbReference>
<protein>
    <submittedName>
        <fullName evidence="14">WD repeat domain 62</fullName>
    </submittedName>
</protein>
<dbReference type="SMART" id="SM00320">
    <property type="entry name" value="WD40"/>
    <property type="match status" value="12"/>
</dbReference>
<dbReference type="GeneID" id="111841481"/>
<organism evidence="14 15">
    <name type="scientific">Paramormyrops kingsleyae</name>
    <dbReference type="NCBI Taxonomy" id="1676925"/>
    <lineage>
        <taxon>Eukaryota</taxon>
        <taxon>Metazoa</taxon>
        <taxon>Chordata</taxon>
        <taxon>Craniata</taxon>
        <taxon>Vertebrata</taxon>
        <taxon>Euteleostomi</taxon>
        <taxon>Actinopterygii</taxon>
        <taxon>Neopterygii</taxon>
        <taxon>Teleostei</taxon>
        <taxon>Osteoglossocephala</taxon>
        <taxon>Osteoglossomorpha</taxon>
        <taxon>Osteoglossiformes</taxon>
        <taxon>Mormyridae</taxon>
        <taxon>Paramormyrops</taxon>
    </lineage>
</organism>
<dbReference type="STRING" id="1676925.ENSPKIP00000032050"/>
<dbReference type="InterPro" id="IPR056364">
    <property type="entry name" value="WDR62-MABP1_CC"/>
</dbReference>
<feature type="region of interest" description="Disordered" evidence="10">
    <location>
        <begin position="776"/>
        <end position="812"/>
    </location>
</feature>
<dbReference type="Pfam" id="PF24782">
    <property type="entry name" value="WD40_MABP1-WDR62_2nd"/>
    <property type="match status" value="1"/>
</dbReference>
<dbReference type="Pfam" id="PF24780">
    <property type="entry name" value="WD40_MABP1-WDR62_1st"/>
    <property type="match status" value="1"/>
</dbReference>
<feature type="repeat" description="WD" evidence="9">
    <location>
        <begin position="513"/>
        <end position="557"/>
    </location>
</feature>
<keyword evidence="15" id="KW-1185">Reference proteome</keyword>
<feature type="domain" description="MABP1/WDR62 first WD40" evidence="11">
    <location>
        <begin position="57"/>
        <end position="384"/>
    </location>
</feature>
<feature type="compositionally biased region" description="Low complexity" evidence="10">
    <location>
        <begin position="1012"/>
        <end position="1022"/>
    </location>
</feature>
<keyword evidence="3" id="KW-0963">Cytoplasm</keyword>
<feature type="compositionally biased region" description="Acidic residues" evidence="10">
    <location>
        <begin position="910"/>
        <end position="928"/>
    </location>
</feature>
<evidence type="ECO:0000256" key="4">
    <source>
        <dbReference type="ARBA" id="ARBA00022553"/>
    </source>
</evidence>
<dbReference type="InterPro" id="IPR015943">
    <property type="entry name" value="WD40/YVTN_repeat-like_dom_sf"/>
</dbReference>
<sequence length="1577" mass="172819">MAEAPFFGGGLNAVSFSSRVKKVTSLRKKGRQNQPRRNIHNRVFLEKVLGITTSSSSGLACDPNSGLVAYPAGCVVVILHPRKNKQSHILNTSRKTFTALAFSQDGKYLVTGESGHMPCVRVWDVADRTQVAEEQCHKYGVACVAFSTSGSYIVSVGYQHDMTVSVWEWKKGTVIASNKVSSRVVSVSFSEDNSYFVTAGNRHVKFWYLDASKERRVNSTVPLIGRSGLLGEQRNSMFCGLACGWGDMAGYTYCITNTGLLCQFNSRRLLDAWVDLKTSSARCLYVSEHYVFCGCADGTVRVFKPQNLQYITTLPRPHCLGVDITKGVHSGHLFSSSPDAEYPDTLALTFDPVTSYLTCVYNDHSVYVWDVRDVRNVGKVYSALYHSGCVWSVETYPCVVEQSPSWLSPGSFLTCSSDTTIRLWHVDPQQNIGPDSNYGRNLYSNDLMKIVYLGKDMQHLQQECERGEGAGSEAKSGIRVLRISPDGQHMAAGDRHGNLRIFGLQSLDELLKIEAHDSEVLCLEFSPTETGLRLLASASRDRLIHVFNMEKGYSLEQTVYDHSASITAIKFTGEASDVHMVSCGADKSIYFRTAEKSTEGLTFSRSHHVVEKATLYDMDLDATHSHAAIACQDRNIRVYDVKSGKLKKCFKGSLSDDGTLLKVQMDPSGLFLATSCSDKNICIFDYETGECVAALFGHSEIVTELKFTPDCRHLITVSGDSCVFVWRLDTSMTHAMRNKLAELRLQAGLRGPAFTKCPPIRKETYISIPRIMLPEMGEEEQVVEEEEEEEDGKSEEEHEDPPKTPAREDSLQDALDPMFLQTNGKLPMWARRLGAAGSSGTDPVGAAEVGPYQPRGRWAEQSDPQAIRSVLESRSLQLPLSPSPRQPEKDVEKEPEEDSCFHPQSLDSLLEQEDEEEESEVEEGELPDSELLPDHQRPTFLPLSGSEELFAPGLGSPEAQDYILYPANSTTLSAGGEGEFDVREQCEAMPERRRGAWGGEELSPDSACCVGSAESQASSQDPPQDDTDSLSQVSSTGSSGVEEEDEDPGVLLRHHFDTLADSLAANEKFDTDLRKLQPPTESIFLNPRLSISTRFLSRFQGRANKLGICLPLRPAGLPALSVPVITEEPSGKLTGAPEVTSKLFSDEAVSESVTPQEEGGEVVKVVKSRSLVRSSSVLARRNQRPVQGRKTIATYQWQGILGDVSNRIQLEESTPQISVQSSAEASLQKQALSGPSKFCAPTRPAVRPGRQSYMCTTASSRAKMSSENLNVTPTDEQPSKTPPGLKGSFPQDLNVHQECKENRPHPLTNRPTGPTAKPPSTSGSQPPLPPGNHSARAALHLDLAGPERTTGLKLRRRSADVTRLLTLTTPTEMMSLGAEGKSYISNIEHSLVSQGISRGRSLSALGSSMMPESGTAPVDQVPAVPPVRGTEGKHPPSVSQELPCRPGSPGPLRDKMASFPSPSEDVIIDPVSIQTCKEIVSDLQQSMKRALSLYSKLCSVEDGTEQQLHMRSILTDAFAAVQSELDSVQGQRPPPKAICPSAEESPGRQLKDDRTVALLEKYSEMLLRIAEKKMDCN</sequence>
<evidence type="ECO:0000256" key="1">
    <source>
        <dbReference type="ARBA" id="ARBA00004123"/>
    </source>
</evidence>
<dbReference type="GO" id="GO:0043124">
    <property type="term" value="P:negative regulation of canonical NF-kappaB signal transduction"/>
    <property type="evidence" value="ECO:0007669"/>
    <property type="project" value="TreeGrafter"/>
</dbReference>
<keyword evidence="8" id="KW-0539">Nucleus</keyword>
<feature type="compositionally biased region" description="Basic and acidic residues" evidence="10">
    <location>
        <begin position="800"/>
        <end position="810"/>
    </location>
</feature>
<dbReference type="InterPro" id="IPR001680">
    <property type="entry name" value="WD40_rpt"/>
</dbReference>
<comment type="subcellular location">
    <subcellularLocation>
        <location evidence="2">Cytoplasm</location>
        <location evidence="2">Cytoskeleton</location>
        <location evidence="2">Spindle pole</location>
    </subcellularLocation>
    <subcellularLocation>
        <location evidence="1">Nucleus</location>
    </subcellularLocation>
</comment>
<feature type="domain" description="MABP1/WRD62 coiled-coil" evidence="13">
    <location>
        <begin position="1470"/>
        <end position="1573"/>
    </location>
</feature>
<feature type="region of interest" description="Disordered" evidence="10">
    <location>
        <begin position="834"/>
        <end position="959"/>
    </location>
</feature>
<evidence type="ECO:0000259" key="13">
    <source>
        <dbReference type="Pfam" id="PF24795"/>
    </source>
</evidence>
<keyword evidence="4" id="KW-0597">Phosphoprotein</keyword>
<dbReference type="Proteomes" id="UP000261540">
    <property type="component" value="Unplaced"/>
</dbReference>
<dbReference type="FunFam" id="2.130.10.10:FF:000046">
    <property type="entry name" value="WD repeat-containing protein 62 isoform 1"/>
    <property type="match status" value="1"/>
</dbReference>
<dbReference type="PANTHER" id="PTHR44813:SF1">
    <property type="entry name" value="MITOGEN-ACTIVATED PROTEIN KINASE-BINDING PROTEIN 1"/>
    <property type="match status" value="1"/>
</dbReference>
<dbReference type="CTD" id="284403"/>
<dbReference type="GO" id="GO:0005737">
    <property type="term" value="C:cytoplasm"/>
    <property type="evidence" value="ECO:0007669"/>
    <property type="project" value="TreeGrafter"/>
</dbReference>
<evidence type="ECO:0000256" key="7">
    <source>
        <dbReference type="ARBA" id="ARBA00023212"/>
    </source>
</evidence>
<dbReference type="Ensembl" id="ENSPKIT00000012908.1">
    <property type="protein sequence ID" value="ENSPKIP00000032050.1"/>
    <property type="gene ID" value="ENSPKIG00000012222.1"/>
</dbReference>
<feature type="compositionally biased region" description="Polar residues" evidence="10">
    <location>
        <begin position="1258"/>
        <end position="1276"/>
    </location>
</feature>
<accession>A0A3B3SP17</accession>
<feature type="region of interest" description="Disordered" evidence="10">
    <location>
        <begin position="1258"/>
        <end position="1335"/>
    </location>
</feature>
<dbReference type="InterPro" id="IPR036322">
    <property type="entry name" value="WD40_repeat_dom_sf"/>
</dbReference>
<dbReference type="Gene3D" id="2.130.10.10">
    <property type="entry name" value="YVTN repeat-like/Quinoprotein amine dehydrogenase"/>
    <property type="match status" value="4"/>
</dbReference>
<proteinExistence type="predicted"/>
<feature type="region of interest" description="Disordered" evidence="10">
    <location>
        <begin position="1526"/>
        <end position="1550"/>
    </location>
</feature>
<name>A0A3B3SP17_9TELE</name>
<evidence type="ECO:0000256" key="6">
    <source>
        <dbReference type="ARBA" id="ARBA00022737"/>
    </source>
</evidence>
<feature type="repeat" description="WD" evidence="9">
    <location>
        <begin position="695"/>
        <end position="736"/>
    </location>
</feature>
<reference evidence="14" key="1">
    <citation type="submission" date="2025-08" db="UniProtKB">
        <authorList>
            <consortium name="Ensembl"/>
        </authorList>
    </citation>
    <scope>IDENTIFICATION</scope>
</reference>